<protein>
    <submittedName>
        <fullName evidence="1">Uncharacterized protein</fullName>
    </submittedName>
</protein>
<accession>J9FZQ5</accession>
<dbReference type="AlphaFoldDB" id="J9FZQ5"/>
<proteinExistence type="predicted"/>
<gene>
    <name evidence="1" type="ORF">EVA_11412</name>
</gene>
<dbReference type="EMBL" id="AMCI01003350">
    <property type="protein sequence ID" value="EJX00482.1"/>
    <property type="molecule type" value="Genomic_DNA"/>
</dbReference>
<evidence type="ECO:0000313" key="1">
    <source>
        <dbReference type="EMBL" id="EJX00482.1"/>
    </source>
</evidence>
<comment type="caution">
    <text evidence="1">The sequence shown here is derived from an EMBL/GenBank/DDBJ whole genome shotgun (WGS) entry which is preliminary data.</text>
</comment>
<sequence length="39" mass="4592">MLFRRRPCQRLEPVGIMGCSLFNRPLFHLMCNNIGNRSL</sequence>
<name>J9FZQ5_9ZZZZ</name>
<reference evidence="1" key="1">
    <citation type="journal article" date="2012" name="PLoS ONE">
        <title>Gene sets for utilization of primary and secondary nutrition supplies in the distal gut of endangered iberian lynx.</title>
        <authorList>
            <person name="Alcaide M."/>
            <person name="Messina E."/>
            <person name="Richter M."/>
            <person name="Bargiela R."/>
            <person name="Peplies J."/>
            <person name="Huws S.A."/>
            <person name="Newbold C.J."/>
            <person name="Golyshin P.N."/>
            <person name="Simon M.A."/>
            <person name="Lopez G."/>
            <person name="Yakimov M.M."/>
            <person name="Ferrer M."/>
        </authorList>
    </citation>
    <scope>NUCLEOTIDE SEQUENCE</scope>
</reference>
<organism evidence="1">
    <name type="scientific">gut metagenome</name>
    <dbReference type="NCBI Taxonomy" id="749906"/>
    <lineage>
        <taxon>unclassified sequences</taxon>
        <taxon>metagenomes</taxon>
        <taxon>organismal metagenomes</taxon>
    </lineage>
</organism>